<dbReference type="Gene3D" id="1.20.1110.10">
    <property type="entry name" value="Calcium-transporting ATPase, transmembrane domain"/>
    <property type="match status" value="1"/>
</dbReference>
<dbReference type="InterPro" id="IPR006121">
    <property type="entry name" value="HMA_dom"/>
</dbReference>
<keyword evidence="4" id="KW-0479">Metal-binding</keyword>
<keyword evidence="3 9" id="KW-0812">Transmembrane</keyword>
<feature type="transmembrane region" description="Helical" evidence="9">
    <location>
        <begin position="241"/>
        <end position="259"/>
    </location>
</feature>
<name>A0ABU2FEE3_9EURY</name>
<dbReference type="InterPro" id="IPR023299">
    <property type="entry name" value="ATPase_P-typ_cyto_dom_N"/>
</dbReference>
<dbReference type="NCBIfam" id="TIGR01494">
    <property type="entry name" value="ATPase_P-type"/>
    <property type="match status" value="1"/>
</dbReference>
<evidence type="ECO:0000256" key="9">
    <source>
        <dbReference type="SAM" id="Phobius"/>
    </source>
</evidence>
<dbReference type="Pfam" id="PF00122">
    <property type="entry name" value="E1-E2_ATPase"/>
    <property type="match status" value="1"/>
</dbReference>
<evidence type="ECO:0000256" key="3">
    <source>
        <dbReference type="ARBA" id="ARBA00022692"/>
    </source>
</evidence>
<reference evidence="11 12" key="1">
    <citation type="submission" date="2022-06" db="EMBL/GenBank/DDBJ databases">
        <title>Haloarcula sp. a new haloarchaeum isolate from saline soil.</title>
        <authorList>
            <person name="Strakova D."/>
            <person name="Galisteo C."/>
            <person name="Sanchez-Porro C."/>
            <person name="Ventosa A."/>
        </authorList>
    </citation>
    <scope>NUCLEOTIDE SEQUENCE [LARGE SCALE GENOMIC DNA]</scope>
    <source>
        <strain evidence="11 12">S1CR25-12</strain>
    </source>
</reference>
<dbReference type="Gene3D" id="3.40.50.1000">
    <property type="entry name" value="HAD superfamily/HAD-like"/>
    <property type="match status" value="1"/>
</dbReference>
<proteinExistence type="inferred from homology"/>
<evidence type="ECO:0000256" key="7">
    <source>
        <dbReference type="ARBA" id="ARBA00023136"/>
    </source>
</evidence>
<dbReference type="PRINTS" id="PR00120">
    <property type="entry name" value="HATPASE"/>
</dbReference>
<dbReference type="EMBL" id="JAMQON010000004">
    <property type="protein sequence ID" value="MDS0260636.1"/>
    <property type="molecule type" value="Genomic_DNA"/>
</dbReference>
<feature type="transmembrane region" description="Helical" evidence="9">
    <location>
        <begin position="180"/>
        <end position="205"/>
    </location>
</feature>
<dbReference type="InterPro" id="IPR023298">
    <property type="entry name" value="ATPase_P-typ_TM_dom_sf"/>
</dbReference>
<dbReference type="SUPFAM" id="SSF81665">
    <property type="entry name" value="Calcium ATPase, transmembrane domain M"/>
    <property type="match status" value="1"/>
</dbReference>
<feature type="transmembrane region" description="Helical" evidence="9">
    <location>
        <begin position="217"/>
        <end position="235"/>
    </location>
</feature>
<evidence type="ECO:0000256" key="2">
    <source>
        <dbReference type="ARBA" id="ARBA00006024"/>
    </source>
</evidence>
<dbReference type="PRINTS" id="PR00119">
    <property type="entry name" value="CATATPASE"/>
</dbReference>
<dbReference type="Pfam" id="PF00403">
    <property type="entry name" value="HMA"/>
    <property type="match status" value="1"/>
</dbReference>
<keyword evidence="12" id="KW-1185">Reference proteome</keyword>
<feature type="transmembrane region" description="Helical" evidence="9">
    <location>
        <begin position="454"/>
        <end position="473"/>
    </location>
</feature>
<feature type="compositionally biased region" description="Basic and acidic residues" evidence="8">
    <location>
        <begin position="358"/>
        <end position="382"/>
    </location>
</feature>
<dbReference type="InterPro" id="IPR018303">
    <property type="entry name" value="ATPase_P-typ_P_site"/>
</dbReference>
<dbReference type="Pfam" id="PF00702">
    <property type="entry name" value="Hydrolase"/>
    <property type="match status" value="1"/>
</dbReference>
<dbReference type="PROSITE" id="PS00154">
    <property type="entry name" value="ATPASE_E1_E2"/>
    <property type="match status" value="1"/>
</dbReference>
<feature type="region of interest" description="Disordered" evidence="8">
    <location>
        <begin position="37"/>
        <end position="58"/>
    </location>
</feature>
<dbReference type="SUPFAM" id="SSF81653">
    <property type="entry name" value="Calcium ATPase, transduction domain A"/>
    <property type="match status" value="1"/>
</dbReference>
<evidence type="ECO:0000256" key="6">
    <source>
        <dbReference type="ARBA" id="ARBA00022989"/>
    </source>
</evidence>
<keyword evidence="7 9" id="KW-0472">Membrane</keyword>
<feature type="region of interest" description="Disordered" evidence="8">
    <location>
        <begin position="278"/>
        <end position="388"/>
    </location>
</feature>
<comment type="subcellular location">
    <subcellularLocation>
        <location evidence="1">Endomembrane system</location>
        <topology evidence="1">Multi-pass membrane protein</topology>
    </subcellularLocation>
</comment>
<dbReference type="PANTHER" id="PTHR43520">
    <property type="entry name" value="ATP7, ISOFORM B"/>
    <property type="match status" value="1"/>
</dbReference>
<feature type="transmembrane region" description="Helical" evidence="9">
    <location>
        <begin position="425"/>
        <end position="448"/>
    </location>
</feature>
<dbReference type="Gene3D" id="2.70.150.10">
    <property type="entry name" value="Calcium-transporting ATPase, cytoplasmic transduction domain A"/>
    <property type="match status" value="1"/>
</dbReference>
<evidence type="ECO:0000256" key="1">
    <source>
        <dbReference type="ARBA" id="ARBA00004127"/>
    </source>
</evidence>
<feature type="domain" description="HMA" evidence="10">
    <location>
        <begin position="59"/>
        <end position="125"/>
    </location>
</feature>
<dbReference type="Proteomes" id="UP001259659">
    <property type="component" value="Unassembled WGS sequence"/>
</dbReference>
<dbReference type="SUPFAM" id="SSF56784">
    <property type="entry name" value="HAD-like"/>
    <property type="match status" value="1"/>
</dbReference>
<evidence type="ECO:0000259" key="10">
    <source>
        <dbReference type="PROSITE" id="PS50846"/>
    </source>
</evidence>
<dbReference type="InterPro" id="IPR036412">
    <property type="entry name" value="HAD-like_sf"/>
</dbReference>
<dbReference type="InterPro" id="IPR001757">
    <property type="entry name" value="P_typ_ATPase"/>
</dbReference>
<dbReference type="CDD" id="cd00371">
    <property type="entry name" value="HMA"/>
    <property type="match status" value="1"/>
</dbReference>
<evidence type="ECO:0000313" key="12">
    <source>
        <dbReference type="Proteomes" id="UP001259659"/>
    </source>
</evidence>
<comment type="caution">
    <text evidence="11">The sequence shown here is derived from an EMBL/GenBank/DDBJ whole genome shotgun (WGS) entry which is preliminary data.</text>
</comment>
<dbReference type="InterPro" id="IPR023214">
    <property type="entry name" value="HAD_sf"/>
</dbReference>
<dbReference type="Gene3D" id="3.40.1110.10">
    <property type="entry name" value="Calcium-transporting ATPase, cytoplasmic domain N"/>
    <property type="match status" value="1"/>
</dbReference>
<organism evidence="11 12">
    <name type="scientific">Haloarcula saliterrae</name>
    <dbReference type="NCBI Taxonomy" id="2950534"/>
    <lineage>
        <taxon>Archaea</taxon>
        <taxon>Methanobacteriati</taxon>
        <taxon>Methanobacteriota</taxon>
        <taxon>Stenosarchaea group</taxon>
        <taxon>Halobacteria</taxon>
        <taxon>Halobacteriales</taxon>
        <taxon>Haloarculaceae</taxon>
        <taxon>Haloarcula</taxon>
    </lineage>
</organism>
<dbReference type="Gene3D" id="3.30.70.100">
    <property type="match status" value="1"/>
</dbReference>
<dbReference type="PANTHER" id="PTHR43520:SF8">
    <property type="entry name" value="P-TYPE CU(+) TRANSPORTER"/>
    <property type="match status" value="1"/>
</dbReference>
<evidence type="ECO:0000256" key="8">
    <source>
        <dbReference type="SAM" id="MobiDB-lite"/>
    </source>
</evidence>
<keyword evidence="6 9" id="KW-1133">Transmembrane helix</keyword>
<evidence type="ECO:0000256" key="4">
    <source>
        <dbReference type="ARBA" id="ARBA00022723"/>
    </source>
</evidence>
<dbReference type="PROSITE" id="PS50846">
    <property type="entry name" value="HMA_2"/>
    <property type="match status" value="1"/>
</dbReference>
<protein>
    <submittedName>
        <fullName evidence="11">Cation-translocating P-type ATPase</fullName>
    </submittedName>
</protein>
<dbReference type="InterPro" id="IPR036163">
    <property type="entry name" value="HMA_dom_sf"/>
</dbReference>
<dbReference type="InterPro" id="IPR059000">
    <property type="entry name" value="ATPase_P-type_domA"/>
</dbReference>
<sequence length="839" mass="86562">MTDCTLCGLSTDDPVTDSGVAGTFCCRGCLEVARTLDDPAGTDPESVDSGTDPDDAEGETAFLAASGMHCATCELFVERRATSHDGIRAASASYATGTMKLTYDAEQVEADALPDLLSGTGYDVSRRRPGEEDDTEQVGRLLVGGFFGMMTMLWYVLFLYPAYLGLEVGLLDLGGTAGSYLLWNMAVMTAVVVGYTGWPLLRGAFVSLRTGRPNMDLLVAMAATTAFGYSLLAVVLGRTEVYFDVATVIVLAVSVGDYYRERVRRAAAGRLADLTAQRPERARRRTAAGTETVDRDELVPGDEVVVRPGERVPADGAVVEGTAGVDESLVTGESLPVRKAPGDDVVGGATVTGGGEPSEVRRTSSDRNSDGGEPSEVRRTSSDESAGGLVVAVGPEARSTVARLTELLWNVQSERSGVGRLVDRVAAVFVPLVVGLALLATATHLVLGAAPTDALLTGLAVLVVSCPCALGLATPLATAAGVRAALGEGVVITDGSVFETATDADVVAFDKTGTLTTGELRLLERPGDEALRRAAAVEQFADHPLAAAIVDAAQAADVAIVDAAQASDAAIVDATPGVVVEDVEHSPGRGVSGTVDGERVVVGTPELLADRGQSVPGRLADRCERARADGNLPALVGWDGRARDLVVGGDRPREEWASVAESLSAREVVVITGDGPAAAARFERHPAVDEVFAGVPPEAKAEVVERLGARGTVAMVGDGANDAPALGTADLGISLASGTKLAADAADAVVTTDDIAAVPRVFDLTQRTQRRIRENLAWAFCYNAVAVPLALSGLLNPLFAALAMTASSLLVVANSARSLGSGRDSPTREAGAGTPASAD</sequence>
<dbReference type="RefSeq" id="WP_310920360.1">
    <property type="nucleotide sequence ID" value="NZ_JAMQON010000004.1"/>
</dbReference>
<comment type="similarity">
    <text evidence="2">Belongs to the cation transport ATPase (P-type) (TC 3.A.3) family. Type IB subfamily.</text>
</comment>
<evidence type="ECO:0000313" key="11">
    <source>
        <dbReference type="EMBL" id="MDS0260636.1"/>
    </source>
</evidence>
<evidence type="ECO:0000256" key="5">
    <source>
        <dbReference type="ARBA" id="ARBA00022967"/>
    </source>
</evidence>
<dbReference type="InterPro" id="IPR008250">
    <property type="entry name" value="ATPase_P-typ_transduc_dom_A_sf"/>
</dbReference>
<keyword evidence="5" id="KW-1278">Translocase</keyword>
<dbReference type="SUPFAM" id="SSF55008">
    <property type="entry name" value="HMA, heavy metal-associated domain"/>
    <property type="match status" value="1"/>
</dbReference>
<feature type="compositionally biased region" description="Basic and acidic residues" evidence="8">
    <location>
        <begin position="292"/>
        <end position="313"/>
    </location>
</feature>
<accession>A0ABU2FEE3</accession>
<feature type="transmembrane region" description="Helical" evidence="9">
    <location>
        <begin position="141"/>
        <end position="160"/>
    </location>
</feature>
<feature type="region of interest" description="Disordered" evidence="8">
    <location>
        <begin position="818"/>
        <end position="839"/>
    </location>
</feature>
<feature type="transmembrane region" description="Helical" evidence="9">
    <location>
        <begin position="776"/>
        <end position="792"/>
    </location>
</feature>
<gene>
    <name evidence="11" type="ORF">NDI56_14615</name>
</gene>